<sequence length="157" mass="17415">MLVLVYRDEPQSIKVAYERSASKRIIASFFNKTVNVAAVALENCCTVNSDLYTIICLLETIDELRKNNRKRRIILHHDNASSHTAKQTNKCVNEKNVELMSNPSYSSCTPSHVTSRHVTSPSPLSVSQAGGAQRSPSRRASRPALPPAMLQESDIHP</sequence>
<comment type="caution">
    <text evidence="2">The sequence shown here is derived from an EMBL/GenBank/DDBJ whole genome shotgun (WGS) entry which is preliminary data.</text>
</comment>
<dbReference type="Proteomes" id="UP000299102">
    <property type="component" value="Unassembled WGS sequence"/>
</dbReference>
<reference evidence="2 3" key="1">
    <citation type="journal article" date="2019" name="Commun. Biol.">
        <title>The bagworm genome reveals a unique fibroin gene that provides high tensile strength.</title>
        <authorList>
            <person name="Kono N."/>
            <person name="Nakamura H."/>
            <person name="Ohtoshi R."/>
            <person name="Tomita M."/>
            <person name="Numata K."/>
            <person name="Arakawa K."/>
        </authorList>
    </citation>
    <scope>NUCLEOTIDE SEQUENCE [LARGE SCALE GENOMIC DNA]</scope>
</reference>
<dbReference type="OrthoDB" id="10017160at2759"/>
<dbReference type="EMBL" id="BGZK01000258">
    <property type="protein sequence ID" value="GBP32348.1"/>
    <property type="molecule type" value="Genomic_DNA"/>
</dbReference>
<dbReference type="InterPro" id="IPR036397">
    <property type="entry name" value="RNaseH_sf"/>
</dbReference>
<evidence type="ECO:0000313" key="3">
    <source>
        <dbReference type="Proteomes" id="UP000299102"/>
    </source>
</evidence>
<keyword evidence="3" id="KW-1185">Reference proteome</keyword>
<gene>
    <name evidence="2" type="ORF">EVAR_25603_1</name>
</gene>
<proteinExistence type="predicted"/>
<name>A0A4C1V0Q3_EUMVA</name>
<accession>A0A4C1V0Q3</accession>
<protein>
    <recommendedName>
        <fullName evidence="4">Tc1-like transposase DDE domain-containing protein</fullName>
    </recommendedName>
</protein>
<organism evidence="2 3">
    <name type="scientific">Eumeta variegata</name>
    <name type="common">Bagworm moth</name>
    <name type="synonym">Eumeta japonica</name>
    <dbReference type="NCBI Taxonomy" id="151549"/>
    <lineage>
        <taxon>Eukaryota</taxon>
        <taxon>Metazoa</taxon>
        <taxon>Ecdysozoa</taxon>
        <taxon>Arthropoda</taxon>
        <taxon>Hexapoda</taxon>
        <taxon>Insecta</taxon>
        <taxon>Pterygota</taxon>
        <taxon>Neoptera</taxon>
        <taxon>Endopterygota</taxon>
        <taxon>Lepidoptera</taxon>
        <taxon>Glossata</taxon>
        <taxon>Ditrysia</taxon>
        <taxon>Tineoidea</taxon>
        <taxon>Psychidae</taxon>
        <taxon>Oiketicinae</taxon>
        <taxon>Eumeta</taxon>
    </lineage>
</organism>
<evidence type="ECO:0008006" key="4">
    <source>
        <dbReference type="Google" id="ProtNLM"/>
    </source>
</evidence>
<feature type="region of interest" description="Disordered" evidence="1">
    <location>
        <begin position="103"/>
        <end position="157"/>
    </location>
</feature>
<dbReference type="Gene3D" id="3.30.420.10">
    <property type="entry name" value="Ribonuclease H-like superfamily/Ribonuclease H"/>
    <property type="match status" value="1"/>
</dbReference>
<evidence type="ECO:0000256" key="1">
    <source>
        <dbReference type="SAM" id="MobiDB-lite"/>
    </source>
</evidence>
<feature type="compositionally biased region" description="Polar residues" evidence="1">
    <location>
        <begin position="103"/>
        <end position="130"/>
    </location>
</feature>
<dbReference type="GO" id="GO:0003676">
    <property type="term" value="F:nucleic acid binding"/>
    <property type="evidence" value="ECO:0007669"/>
    <property type="project" value="InterPro"/>
</dbReference>
<dbReference type="AlphaFoldDB" id="A0A4C1V0Q3"/>
<evidence type="ECO:0000313" key="2">
    <source>
        <dbReference type="EMBL" id="GBP32348.1"/>
    </source>
</evidence>